<sequence>MKDWDPMDLEWNHGELDGETREVEIDTDEDGINIELDF</sequence>
<dbReference type="Proteomes" id="UP001157946">
    <property type="component" value="Unassembled WGS sequence"/>
</dbReference>
<keyword evidence="2" id="KW-1185">Reference proteome</keyword>
<organism evidence="1 2">
    <name type="scientific">Laceyella tengchongensis</name>
    <dbReference type="NCBI Taxonomy" id="574699"/>
    <lineage>
        <taxon>Bacteria</taxon>
        <taxon>Bacillati</taxon>
        <taxon>Bacillota</taxon>
        <taxon>Bacilli</taxon>
        <taxon>Bacillales</taxon>
        <taxon>Thermoactinomycetaceae</taxon>
        <taxon>Laceyella</taxon>
    </lineage>
</organism>
<reference evidence="1" key="1">
    <citation type="submission" date="2017-05" db="EMBL/GenBank/DDBJ databases">
        <authorList>
            <person name="Varghese N."/>
            <person name="Submissions S."/>
        </authorList>
    </citation>
    <scope>NUCLEOTIDE SEQUENCE</scope>
    <source>
        <strain evidence="1">DSM 45262</strain>
    </source>
</reference>
<protein>
    <submittedName>
        <fullName evidence="1">Uncharacterized protein</fullName>
    </submittedName>
</protein>
<comment type="caution">
    <text evidence="1">The sequence shown here is derived from an EMBL/GenBank/DDBJ whole genome shotgun (WGS) entry which is preliminary data.</text>
</comment>
<accession>A0AA45WI68</accession>
<dbReference type="AlphaFoldDB" id="A0AA45WI68"/>
<evidence type="ECO:0000313" key="2">
    <source>
        <dbReference type="Proteomes" id="UP001157946"/>
    </source>
</evidence>
<name>A0AA45WI68_9BACL</name>
<evidence type="ECO:0000313" key="1">
    <source>
        <dbReference type="EMBL" id="SMP00248.1"/>
    </source>
</evidence>
<proteinExistence type="predicted"/>
<gene>
    <name evidence="1" type="ORF">SAMN06265361_10126</name>
</gene>
<dbReference type="EMBL" id="FXTU01000001">
    <property type="protein sequence ID" value="SMP00248.1"/>
    <property type="molecule type" value="Genomic_DNA"/>
</dbReference>